<dbReference type="EC" id="2.7.1.82" evidence="3"/>
<proteinExistence type="inferred from homology"/>
<dbReference type="EMBL" id="CP138582">
    <property type="protein sequence ID" value="WPG99606.1"/>
    <property type="molecule type" value="Genomic_DNA"/>
</dbReference>
<sequence length="428" mass="48113">MSSSTEFRADTPLQLQHIPFTFDSQRCDESAIDLVEALNPDWKNEDGPITLKKFTDGITNTLMKATKERPSQTASENEDDSVLIRTYGEGTDALIDRERELRSHSLLATLGLAPPLLARFNNGLMYRFIQGTVCTPEDLRRPEVYRAVAKRLGQWHGLLPISAISTTSRADNVVPKSNGVLIEDESSPIPNLWTVTQSWIEALPSTTETEKERNAMLSTELKWLLTKLGGTRGLDGKDYVFSHCDLLSGNVIMHGHPASEKTATNGDAEVCVSFIDYEYATPAPAAFDISNHFAEWAGFDCDHNYVPTKSARRDFLQSYVRSFRQYSRLSPENAEDATKAMTVADDDAEINKDVDEIYAQVDLFRGVPGLYWGVWALVQETISQIDFDYATFARLKLGEYFDWKAELDGTRAKEEKKLGVREAKWAQE</sequence>
<comment type="pathway">
    <text evidence="1">Phospholipid metabolism; phosphatidylethanolamine biosynthesis; phosphatidylethanolamine from ethanolamine: step 1/3.</text>
</comment>
<evidence type="ECO:0000256" key="3">
    <source>
        <dbReference type="ARBA" id="ARBA00038874"/>
    </source>
</evidence>
<evidence type="ECO:0000256" key="1">
    <source>
        <dbReference type="ARBA" id="ARBA00037883"/>
    </source>
</evidence>
<dbReference type="InterPro" id="IPR011009">
    <property type="entry name" value="Kinase-like_dom_sf"/>
</dbReference>
<dbReference type="GO" id="GO:0006646">
    <property type="term" value="P:phosphatidylethanolamine biosynthetic process"/>
    <property type="evidence" value="ECO:0007669"/>
    <property type="project" value="TreeGrafter"/>
</dbReference>
<reference evidence="4 5" key="1">
    <citation type="submission" date="2023-11" db="EMBL/GenBank/DDBJ databases">
        <title>An acidophilic fungus is an integral part of prey digestion in a carnivorous sundew plant.</title>
        <authorList>
            <person name="Tsai I.J."/>
        </authorList>
    </citation>
    <scope>NUCLEOTIDE SEQUENCE [LARGE SCALE GENOMIC DNA]</scope>
    <source>
        <strain evidence="4">169a</strain>
    </source>
</reference>
<accession>A0AAQ3M0T8</accession>
<evidence type="ECO:0000313" key="4">
    <source>
        <dbReference type="EMBL" id="WPG99606.1"/>
    </source>
</evidence>
<dbReference type="GO" id="GO:0004305">
    <property type="term" value="F:ethanolamine kinase activity"/>
    <property type="evidence" value="ECO:0007669"/>
    <property type="project" value="UniProtKB-EC"/>
</dbReference>
<evidence type="ECO:0000313" key="5">
    <source>
        <dbReference type="Proteomes" id="UP001303373"/>
    </source>
</evidence>
<dbReference type="PANTHER" id="PTHR22603">
    <property type="entry name" value="CHOLINE/ETHANOALAMINE KINASE"/>
    <property type="match status" value="1"/>
</dbReference>
<dbReference type="CDD" id="cd05157">
    <property type="entry name" value="ETNK_euk"/>
    <property type="match status" value="1"/>
</dbReference>
<gene>
    <name evidence="4" type="ORF">R9X50_00242400</name>
</gene>
<dbReference type="Proteomes" id="UP001303373">
    <property type="component" value="Chromosome 3"/>
</dbReference>
<dbReference type="PANTHER" id="PTHR22603:SF66">
    <property type="entry name" value="ETHANOLAMINE KINASE"/>
    <property type="match status" value="1"/>
</dbReference>
<dbReference type="AlphaFoldDB" id="A0AAQ3M0T8"/>
<evidence type="ECO:0000256" key="2">
    <source>
        <dbReference type="ARBA" id="ARBA00038211"/>
    </source>
</evidence>
<protein>
    <recommendedName>
        <fullName evidence="3">ethanolamine kinase</fullName>
        <ecNumber evidence="3">2.7.1.82</ecNumber>
    </recommendedName>
</protein>
<dbReference type="Pfam" id="PF01633">
    <property type="entry name" value="Choline_kinase"/>
    <property type="match status" value="1"/>
</dbReference>
<organism evidence="4 5">
    <name type="scientific">Acrodontium crateriforme</name>
    <dbReference type="NCBI Taxonomy" id="150365"/>
    <lineage>
        <taxon>Eukaryota</taxon>
        <taxon>Fungi</taxon>
        <taxon>Dikarya</taxon>
        <taxon>Ascomycota</taxon>
        <taxon>Pezizomycotina</taxon>
        <taxon>Dothideomycetes</taxon>
        <taxon>Dothideomycetidae</taxon>
        <taxon>Mycosphaerellales</taxon>
        <taxon>Teratosphaeriaceae</taxon>
        <taxon>Acrodontium</taxon>
    </lineage>
</organism>
<dbReference type="GO" id="GO:0005737">
    <property type="term" value="C:cytoplasm"/>
    <property type="evidence" value="ECO:0007669"/>
    <property type="project" value="TreeGrafter"/>
</dbReference>
<dbReference type="Gene3D" id="3.90.1200.10">
    <property type="match status" value="1"/>
</dbReference>
<name>A0AAQ3M0T8_9PEZI</name>
<dbReference type="SUPFAM" id="SSF56112">
    <property type="entry name" value="Protein kinase-like (PK-like)"/>
    <property type="match status" value="1"/>
</dbReference>
<keyword evidence="5" id="KW-1185">Reference proteome</keyword>
<comment type="similarity">
    <text evidence="2">Belongs to the choline/ethanolamine kinase family.</text>
</comment>